<evidence type="ECO:0000313" key="2">
    <source>
        <dbReference type="Proteomes" id="UP000596742"/>
    </source>
</evidence>
<dbReference type="InterPro" id="IPR011042">
    <property type="entry name" value="6-blade_b-propeller_TolB-like"/>
</dbReference>
<reference evidence="1" key="1">
    <citation type="submission" date="2018-11" db="EMBL/GenBank/DDBJ databases">
        <authorList>
            <person name="Alioto T."/>
            <person name="Alioto T."/>
        </authorList>
    </citation>
    <scope>NUCLEOTIDE SEQUENCE</scope>
</reference>
<comment type="caution">
    <text evidence="1">The sequence shown here is derived from an EMBL/GenBank/DDBJ whole genome shotgun (WGS) entry which is preliminary data.</text>
</comment>
<proteinExistence type="predicted"/>
<dbReference type="Gene3D" id="2.120.10.30">
    <property type="entry name" value="TolB, C-terminal domain"/>
    <property type="match status" value="1"/>
</dbReference>
<dbReference type="OrthoDB" id="6119439at2759"/>
<organism evidence="1 2">
    <name type="scientific">Mytilus galloprovincialis</name>
    <name type="common">Mediterranean mussel</name>
    <dbReference type="NCBI Taxonomy" id="29158"/>
    <lineage>
        <taxon>Eukaryota</taxon>
        <taxon>Metazoa</taxon>
        <taxon>Spiralia</taxon>
        <taxon>Lophotrochozoa</taxon>
        <taxon>Mollusca</taxon>
        <taxon>Bivalvia</taxon>
        <taxon>Autobranchia</taxon>
        <taxon>Pteriomorphia</taxon>
        <taxon>Mytilida</taxon>
        <taxon>Mytiloidea</taxon>
        <taxon>Mytilidae</taxon>
        <taxon>Mytilinae</taxon>
        <taxon>Mytilus</taxon>
    </lineage>
</organism>
<dbReference type="AlphaFoldDB" id="A0A8B6FRT5"/>
<dbReference type="Proteomes" id="UP000596742">
    <property type="component" value="Unassembled WGS sequence"/>
</dbReference>
<name>A0A8B6FRT5_MYTGA</name>
<gene>
    <name evidence="1" type="ORF">MGAL_10B085423</name>
</gene>
<dbReference type="EMBL" id="UYJE01007314">
    <property type="protein sequence ID" value="VDI53601.1"/>
    <property type="molecule type" value="Genomic_DNA"/>
</dbReference>
<sequence>MHKPSVNMHTGNIKIVHVFNVAERTSGTSFGSGLFLGNFILLTNHLYSRVVKFNRDFVYQSELKLPNRPFDITKIDDSKVAVGAQPQIFIISVKNMQIEKTLTINNSFWGLQYVCPEFIVAYCGKLTWIDDSSGSRIRDFQTGHECYYLHAFGRNYYTCAVTPNSVCKYVNGKDEFTYNSKELNGIRGIDEDCEGNIYICGYMSKNIHQLTKEGILVREFSTASFGISRPWIIRFESNSNTFLLTDMDSGKVVIGKVC</sequence>
<keyword evidence="2" id="KW-1185">Reference proteome</keyword>
<protein>
    <submittedName>
        <fullName evidence="1">Uncharacterized protein</fullName>
    </submittedName>
</protein>
<dbReference type="SUPFAM" id="SSF101898">
    <property type="entry name" value="NHL repeat"/>
    <property type="match status" value="1"/>
</dbReference>
<evidence type="ECO:0000313" key="1">
    <source>
        <dbReference type="EMBL" id="VDI53601.1"/>
    </source>
</evidence>
<accession>A0A8B6FRT5</accession>